<dbReference type="InterPro" id="IPR023198">
    <property type="entry name" value="PGP-like_dom2"/>
</dbReference>
<dbReference type="Gene3D" id="3.40.50.1000">
    <property type="entry name" value="HAD superfamily/HAD-like"/>
    <property type="match status" value="1"/>
</dbReference>
<evidence type="ECO:0000313" key="2">
    <source>
        <dbReference type="Proteomes" id="UP000256661"/>
    </source>
</evidence>
<dbReference type="InterPro" id="IPR023214">
    <property type="entry name" value="HAD_sf"/>
</dbReference>
<name>A0A3D9SRC1_9ACTN</name>
<dbReference type="GO" id="GO:0006281">
    <property type="term" value="P:DNA repair"/>
    <property type="evidence" value="ECO:0007669"/>
    <property type="project" value="TreeGrafter"/>
</dbReference>
<dbReference type="OrthoDB" id="9781769at2"/>
<dbReference type="SUPFAM" id="SSF56784">
    <property type="entry name" value="HAD-like"/>
    <property type="match status" value="1"/>
</dbReference>
<dbReference type="RefSeq" id="WP_116023934.1">
    <property type="nucleotide sequence ID" value="NZ_QTTT01000001.1"/>
</dbReference>
<evidence type="ECO:0000313" key="1">
    <source>
        <dbReference type="EMBL" id="REE98489.1"/>
    </source>
</evidence>
<comment type="caution">
    <text evidence="1">The sequence shown here is derived from an EMBL/GenBank/DDBJ whole genome shotgun (WGS) entry which is preliminary data.</text>
</comment>
<dbReference type="AlphaFoldDB" id="A0A3D9SRC1"/>
<accession>A0A3D9SRC1</accession>
<dbReference type="PANTHER" id="PTHR43434">
    <property type="entry name" value="PHOSPHOGLYCOLATE PHOSPHATASE"/>
    <property type="match status" value="1"/>
</dbReference>
<dbReference type="Pfam" id="PF12710">
    <property type="entry name" value="HAD"/>
    <property type="match status" value="1"/>
</dbReference>
<keyword evidence="1" id="KW-0378">Hydrolase</keyword>
<dbReference type="PANTHER" id="PTHR43434:SF1">
    <property type="entry name" value="PHOSPHOGLYCOLATE PHOSPHATASE"/>
    <property type="match status" value="1"/>
</dbReference>
<dbReference type="Proteomes" id="UP000256661">
    <property type="component" value="Unassembled WGS sequence"/>
</dbReference>
<dbReference type="InterPro" id="IPR036412">
    <property type="entry name" value="HAD-like_sf"/>
</dbReference>
<protein>
    <submittedName>
        <fullName evidence="1">Phosphoglycolate phosphatase-like HAD superfamily hydrolase</fullName>
    </submittedName>
</protein>
<sequence>MSTPYRLVLWNIDHTLVDVGRVTRDAYAEAFQRTTGRPLVRLAPVSGRTESEIIFETLAFNDIEPADDDLATFMAALAQAFAARRGLLRTHGRLLPGAKEAAVALGRGRGCVQSVLTGSIQPNAVLKLAEFGLDTHLDTEVGGYENGVYSKAALLELARSRASEKYGIAFDESAAWQTGDTKGLTVYIADSVRDVQAAKIAKAGSVGVATGGATEAELRAAGADVVLPTLADTESVVHAVERLTTGTPS</sequence>
<dbReference type="InterPro" id="IPR050155">
    <property type="entry name" value="HAD-like_hydrolase_sf"/>
</dbReference>
<keyword evidence="2" id="KW-1185">Reference proteome</keyword>
<dbReference type="GO" id="GO:0008967">
    <property type="term" value="F:phosphoglycolate phosphatase activity"/>
    <property type="evidence" value="ECO:0007669"/>
    <property type="project" value="TreeGrafter"/>
</dbReference>
<organism evidence="1 2">
    <name type="scientific">Thermomonospora umbrina</name>
    <dbReference type="NCBI Taxonomy" id="111806"/>
    <lineage>
        <taxon>Bacteria</taxon>
        <taxon>Bacillati</taxon>
        <taxon>Actinomycetota</taxon>
        <taxon>Actinomycetes</taxon>
        <taxon>Streptosporangiales</taxon>
        <taxon>Thermomonosporaceae</taxon>
        <taxon>Thermomonospora</taxon>
    </lineage>
</organism>
<proteinExistence type="predicted"/>
<reference evidence="1 2" key="1">
    <citation type="submission" date="2018-08" db="EMBL/GenBank/DDBJ databases">
        <title>Sequencing the genomes of 1000 actinobacteria strains.</title>
        <authorList>
            <person name="Klenk H.-P."/>
        </authorList>
    </citation>
    <scope>NUCLEOTIDE SEQUENCE [LARGE SCALE GENOMIC DNA]</scope>
    <source>
        <strain evidence="1 2">DSM 43927</strain>
    </source>
</reference>
<gene>
    <name evidence="1" type="ORF">DFJ69_3978</name>
</gene>
<dbReference type="EMBL" id="QTTT01000001">
    <property type="protein sequence ID" value="REE98489.1"/>
    <property type="molecule type" value="Genomic_DNA"/>
</dbReference>
<dbReference type="Gene3D" id="1.10.150.240">
    <property type="entry name" value="Putative phosphatase, domain 2"/>
    <property type="match status" value="1"/>
</dbReference>